<dbReference type="PANTHER" id="PTHR43883:SF1">
    <property type="entry name" value="GLUCONOKINASE"/>
    <property type="match status" value="1"/>
</dbReference>
<dbReference type="InterPro" id="IPR052732">
    <property type="entry name" value="Cell-binding_unc_protein"/>
</dbReference>
<dbReference type="Pfam" id="PF13671">
    <property type="entry name" value="AAA_33"/>
    <property type="match status" value="1"/>
</dbReference>
<reference evidence="1 2" key="1">
    <citation type="submission" date="2019-12" db="EMBL/GenBank/DDBJ databases">
        <title>Halocatena pleomorpha gen. nov. sp. nov., an extremely halophilic archaeon of family Halobacteriaceae isolated from saltpan soil.</title>
        <authorList>
            <person name="Pal Y."/>
            <person name="Verma A."/>
            <person name="Krishnamurthi S."/>
            <person name="Kumar P."/>
        </authorList>
    </citation>
    <scope>NUCLEOTIDE SEQUENCE [LARGE SCALE GENOMIC DNA]</scope>
    <source>
        <strain evidence="1 2">JCM 16495</strain>
    </source>
</reference>
<evidence type="ECO:0000313" key="1">
    <source>
        <dbReference type="EMBL" id="MWG36977.1"/>
    </source>
</evidence>
<dbReference type="Proteomes" id="UP000451471">
    <property type="component" value="Unassembled WGS sequence"/>
</dbReference>
<protein>
    <submittedName>
        <fullName evidence="1">AAA family ATPase</fullName>
    </submittedName>
</protein>
<gene>
    <name evidence="1" type="ORF">GQS65_21235</name>
</gene>
<dbReference type="InterPro" id="IPR027417">
    <property type="entry name" value="P-loop_NTPase"/>
</dbReference>
<dbReference type="Gene3D" id="3.40.50.300">
    <property type="entry name" value="P-loop containing nucleotide triphosphate hydrolases"/>
    <property type="match status" value="1"/>
</dbReference>
<dbReference type="AlphaFoldDB" id="A0A6B0GUA2"/>
<organism evidence="1 2">
    <name type="scientific">Halomarina oriensis</name>
    <dbReference type="NCBI Taxonomy" id="671145"/>
    <lineage>
        <taxon>Archaea</taxon>
        <taxon>Methanobacteriati</taxon>
        <taxon>Methanobacteriota</taxon>
        <taxon>Stenosarchaea group</taxon>
        <taxon>Halobacteria</taxon>
        <taxon>Halobacteriales</taxon>
        <taxon>Natronomonadaceae</taxon>
        <taxon>Halomarina</taxon>
    </lineage>
</organism>
<proteinExistence type="predicted"/>
<sequence length="172" mass="19221">MTPTARADAARVVVVCGLPGAGKTTVAEHATGRLDAIRLRTDVIRKELFPDPEYTDEESAAVYDELFARTRRRVADGEPVVLDATFSEAGDRTRAQAIASDLDVSFTLVHVTCDQAVVERRIRDRTDDASDADVRVHRMFRDLFEPIEREHVTVDNSGDIASTRRQVDRLLR</sequence>
<dbReference type="PANTHER" id="PTHR43883">
    <property type="entry name" value="SLR0207 PROTEIN"/>
    <property type="match status" value="1"/>
</dbReference>
<evidence type="ECO:0000313" key="2">
    <source>
        <dbReference type="Proteomes" id="UP000451471"/>
    </source>
</evidence>
<accession>A0A6B0GUA2</accession>
<name>A0A6B0GUA2_9EURY</name>
<dbReference type="EMBL" id="WSZK01000049">
    <property type="protein sequence ID" value="MWG36977.1"/>
    <property type="molecule type" value="Genomic_DNA"/>
</dbReference>
<comment type="caution">
    <text evidence="1">The sequence shown here is derived from an EMBL/GenBank/DDBJ whole genome shotgun (WGS) entry which is preliminary data.</text>
</comment>
<keyword evidence="2" id="KW-1185">Reference proteome</keyword>
<dbReference type="SUPFAM" id="SSF52540">
    <property type="entry name" value="P-loop containing nucleoside triphosphate hydrolases"/>
    <property type="match status" value="1"/>
</dbReference>